<dbReference type="AlphaFoldDB" id="A0A1E5KY34"/>
<comment type="caution">
    <text evidence="2">The sequence shown here is derived from an EMBL/GenBank/DDBJ whole genome shotgun (WGS) entry which is preliminary data.</text>
</comment>
<organism evidence="2 3">
    <name type="scientific">Enterococcus rivorum</name>
    <dbReference type="NCBI Taxonomy" id="762845"/>
    <lineage>
        <taxon>Bacteria</taxon>
        <taxon>Bacillati</taxon>
        <taxon>Bacillota</taxon>
        <taxon>Bacilli</taxon>
        <taxon>Lactobacillales</taxon>
        <taxon>Enterococcaceae</taxon>
        <taxon>Enterococcus</taxon>
    </lineage>
</organism>
<dbReference type="Proteomes" id="UP000095256">
    <property type="component" value="Unassembled WGS sequence"/>
</dbReference>
<reference evidence="2 3" key="1">
    <citation type="submission" date="2016-09" db="EMBL/GenBank/DDBJ databases">
        <authorList>
            <person name="Capua I."/>
            <person name="De Benedictis P."/>
            <person name="Joannis T."/>
            <person name="Lombin L.H."/>
            <person name="Cattoli G."/>
        </authorList>
    </citation>
    <scope>NUCLEOTIDE SEQUENCE [LARGE SCALE GENOMIC DNA]</scope>
    <source>
        <strain evidence="2 3">LMG 25899</strain>
    </source>
</reference>
<protein>
    <recommendedName>
        <fullName evidence="1">Lantibiotic biosynthesis protein dehydration domain-containing protein</fullName>
    </recommendedName>
</protein>
<dbReference type="RefSeq" id="WP_069698296.1">
    <property type="nucleotide sequence ID" value="NZ_JAGGMA010000023.1"/>
</dbReference>
<name>A0A1E5KY34_9ENTE</name>
<dbReference type="STRING" id="762845.BCR26_12045"/>
<sequence length="228" mass="27283">MLEKQNWFLVTKEILAQEEIDYDKIEAIDFSYALRYHVNYFKQKVNDYALPFLEIEEENKKKFLEHLAKDLFSISIKTFVSDLHKHKKKAPFAGSSPEERYYSYLTDRFGSISSIQQFFFEYPVLCRLLTERLEFHLDNYIQFIQGIEESIEEIIKVFSVKKPFKLEVYKLDAGDSHCKGKGVIIFKINGRKLVFKYKNLLLVKNLTNFLVLWKNKRVLIFIKYHVYT</sequence>
<keyword evidence="3" id="KW-1185">Reference proteome</keyword>
<proteinExistence type="predicted"/>
<dbReference type="Pfam" id="PF13575">
    <property type="entry name" value="DUF4135"/>
    <property type="match status" value="1"/>
</dbReference>
<dbReference type="OrthoDB" id="9148343at2"/>
<gene>
    <name evidence="2" type="ORF">BCR26_12045</name>
</gene>
<dbReference type="EMBL" id="MIEK01000016">
    <property type="protein sequence ID" value="OEH82765.1"/>
    <property type="molecule type" value="Genomic_DNA"/>
</dbReference>
<feature type="domain" description="Lantibiotic biosynthesis protein dehydration" evidence="1">
    <location>
        <begin position="122"/>
        <end position="214"/>
    </location>
</feature>
<accession>A0A1E5KY34</accession>
<dbReference type="InterPro" id="IPR025410">
    <property type="entry name" value="Lant_dehyd"/>
</dbReference>
<evidence type="ECO:0000259" key="1">
    <source>
        <dbReference type="Pfam" id="PF13575"/>
    </source>
</evidence>
<evidence type="ECO:0000313" key="2">
    <source>
        <dbReference type="EMBL" id="OEH82765.1"/>
    </source>
</evidence>
<evidence type="ECO:0000313" key="3">
    <source>
        <dbReference type="Proteomes" id="UP000095256"/>
    </source>
</evidence>